<dbReference type="Gene3D" id="1.25.40.10">
    <property type="entry name" value="Tetratricopeptide repeat domain"/>
    <property type="match status" value="1"/>
</dbReference>
<evidence type="ECO:0000256" key="2">
    <source>
        <dbReference type="ARBA" id="ARBA00022840"/>
    </source>
</evidence>
<feature type="region of interest" description="Disordered" evidence="3">
    <location>
        <begin position="546"/>
        <end position="565"/>
    </location>
</feature>
<dbReference type="SUPFAM" id="SSF46894">
    <property type="entry name" value="C-terminal effector domain of the bipartite response regulators"/>
    <property type="match status" value="1"/>
</dbReference>
<dbReference type="GO" id="GO:0006355">
    <property type="term" value="P:regulation of DNA-templated transcription"/>
    <property type="evidence" value="ECO:0007669"/>
    <property type="project" value="InterPro"/>
</dbReference>
<dbReference type="GO" id="GO:0005524">
    <property type="term" value="F:ATP binding"/>
    <property type="evidence" value="ECO:0007669"/>
    <property type="project" value="UniProtKB-KW"/>
</dbReference>
<dbReference type="PANTHER" id="PTHR16305:SF35">
    <property type="entry name" value="TRANSCRIPTIONAL ACTIVATOR DOMAIN"/>
    <property type="match status" value="1"/>
</dbReference>
<dbReference type="SUPFAM" id="SSF52540">
    <property type="entry name" value="P-loop containing nucleoside triphosphate hydrolases"/>
    <property type="match status" value="1"/>
</dbReference>
<keyword evidence="2" id="KW-0067">ATP-binding</keyword>
<feature type="region of interest" description="Disordered" evidence="3">
    <location>
        <begin position="997"/>
        <end position="1034"/>
    </location>
</feature>
<reference evidence="5 6" key="1">
    <citation type="submission" date="2019-12" db="EMBL/GenBank/DDBJ databases">
        <title>Whole genome shotgun sequence of Streptomyces libani subsp. libani NBRC 13452.</title>
        <authorList>
            <person name="Ichikawa N."/>
            <person name="Kimura A."/>
            <person name="Kitahashi Y."/>
            <person name="Komaki H."/>
            <person name="Tamura T."/>
        </authorList>
    </citation>
    <scope>NUCLEOTIDE SEQUENCE [LARGE SCALE GENOMIC DNA]</scope>
    <source>
        <strain evidence="5 6">NBRC 13452</strain>
    </source>
</reference>
<dbReference type="AlphaFoldDB" id="A0A640TJ87"/>
<dbReference type="InterPro" id="IPR000792">
    <property type="entry name" value="Tscrpt_reg_LuxR_C"/>
</dbReference>
<feature type="compositionally biased region" description="Low complexity" evidence="3">
    <location>
        <begin position="997"/>
        <end position="1031"/>
    </location>
</feature>
<sequence length="1100" mass="118649">MPHHTPAPQPARPPHARPQVLTAPGRAFRVPGHSLRAVKPPAGLSDPCAMLSSVETRSVSPVFVGRAAELAVLGDALDRIAASGEPQALLIGGEAGVGKTRLIEEFGELARARGALVALGGCIEIGSEGLPFAPFSAILHTLNWHLRDELAAAVAGQEGELSRILPELGETPGEAHDEEIGRARLFELTARLLERLAAHRTLVLVVEDLHWADRSTRELLAYLLKALHDANVLLVATYRSDDIHRRHPLRPFLAEIDRMRTVRRVELARFNREEVRSQIAGINGSEPEEDTVDRVYKRSEGNAFFVEELARGLADGCLHGLSDPLRDLLLVRVEALPEDAQRVVRTAAEGGSTVEHELLAAVCRMPEDDLIEALRAAVGSNTLVPTQDGTGYRFRHALAREAVVDDLLPGERTRLNRRYAEALEANPSLVRTEVCAARLASYWYKAHDAAKALPAVLAASVQARRRHAYAEQLRLLDRALELWDDAPKEVRQGVRPVDYAEAYPACGCDDGDALRFLDLLAEIAVAARLSGDNERAFTITKRALRSLRDENDPPPSSQHGSSRGDPLRKAWFLVQRSRLCQSTGRGNGWADLGAAQELVRGLPPSSVHAEVMAAVASWAVLHEPGPDTLATAERAVELAQLVGDKEAELNSRLTLAGLRVDSGEVEEGLADFRTSLDRAVCRGYFAVIARGHVNLPSALEGVGRSREAVEVTERGVELTTRYGLKDSTSWVLGNRAESLQSLGRWKEAGRAVADARRLAQSHRAIALAASRRIDLALNEGDLAEAERELAVAQEHYGTHDPQPQHAIVMAQHALRVAARQGRLLDARSILQQALDAGFPPGTHRYAWPLLWAATTAEADARGLPAAEPGRAAILARIRDAAKRLPQLSPVWSAYGLAVDAELRRAEGRETPDAWAGAVAAFEPLERPHELARACYRWAESLLHGSERATAGLHGRTPREAAVLLLTQAHTAAVTMGARPLADELELLAQRARIPLPGLTPADTAGTAGTPAGNGRAATQAPAPSDTAPAASLGLTPRERDVLRLVADGRSNRQIADALFISPKTASVHVSNILAKLGVSGRGEAGAVAHRLRLFGEPTPG</sequence>
<dbReference type="InterPro" id="IPR027417">
    <property type="entry name" value="P-loop_NTPase"/>
</dbReference>
<evidence type="ECO:0000256" key="3">
    <source>
        <dbReference type="SAM" id="MobiDB-lite"/>
    </source>
</evidence>
<evidence type="ECO:0000313" key="6">
    <source>
        <dbReference type="Proteomes" id="UP000429552"/>
    </source>
</evidence>
<keyword evidence="1" id="KW-0547">Nucleotide-binding</keyword>
<dbReference type="PRINTS" id="PR00038">
    <property type="entry name" value="HTHLUXR"/>
</dbReference>
<dbReference type="SUPFAM" id="SSF48452">
    <property type="entry name" value="TPR-like"/>
    <property type="match status" value="1"/>
</dbReference>
<feature type="domain" description="HTH luxR-type" evidence="4">
    <location>
        <begin position="1027"/>
        <end position="1092"/>
    </location>
</feature>
<proteinExistence type="predicted"/>
<dbReference type="InterPro" id="IPR041664">
    <property type="entry name" value="AAA_16"/>
</dbReference>
<dbReference type="Proteomes" id="UP000429552">
    <property type="component" value="Unassembled WGS sequence"/>
</dbReference>
<evidence type="ECO:0000259" key="4">
    <source>
        <dbReference type="PROSITE" id="PS50043"/>
    </source>
</evidence>
<evidence type="ECO:0000313" key="5">
    <source>
        <dbReference type="EMBL" id="GFE21895.1"/>
    </source>
</evidence>
<dbReference type="GO" id="GO:0004016">
    <property type="term" value="F:adenylate cyclase activity"/>
    <property type="evidence" value="ECO:0007669"/>
    <property type="project" value="TreeGrafter"/>
</dbReference>
<dbReference type="Gene3D" id="3.40.50.300">
    <property type="entry name" value="P-loop containing nucleotide triphosphate hydrolases"/>
    <property type="match status" value="1"/>
</dbReference>
<protein>
    <submittedName>
        <fullName evidence="5">Helix-turn-helix transcriptional regulator</fullName>
    </submittedName>
</protein>
<dbReference type="InterPro" id="IPR011990">
    <property type="entry name" value="TPR-like_helical_dom_sf"/>
</dbReference>
<dbReference type="PANTHER" id="PTHR16305">
    <property type="entry name" value="TESTICULAR SOLUBLE ADENYLYL CYCLASE"/>
    <property type="match status" value="1"/>
</dbReference>
<dbReference type="PROSITE" id="PS50043">
    <property type="entry name" value="HTH_LUXR_2"/>
    <property type="match status" value="1"/>
</dbReference>
<dbReference type="Pfam" id="PF13191">
    <property type="entry name" value="AAA_16"/>
    <property type="match status" value="1"/>
</dbReference>
<gene>
    <name evidence="5" type="ORF">Sliba_23480</name>
</gene>
<organism evidence="5 6">
    <name type="scientific">Streptomyces nigrescens</name>
    <dbReference type="NCBI Taxonomy" id="1920"/>
    <lineage>
        <taxon>Bacteria</taxon>
        <taxon>Bacillati</taxon>
        <taxon>Actinomycetota</taxon>
        <taxon>Actinomycetes</taxon>
        <taxon>Kitasatosporales</taxon>
        <taxon>Streptomycetaceae</taxon>
        <taxon>Streptomyces</taxon>
    </lineage>
</organism>
<comment type="caution">
    <text evidence="5">The sequence shown here is derived from an EMBL/GenBank/DDBJ whole genome shotgun (WGS) entry which is preliminary data.</text>
</comment>
<dbReference type="GO" id="GO:0005737">
    <property type="term" value="C:cytoplasm"/>
    <property type="evidence" value="ECO:0007669"/>
    <property type="project" value="TreeGrafter"/>
</dbReference>
<dbReference type="Pfam" id="PF00196">
    <property type="entry name" value="GerE"/>
    <property type="match status" value="1"/>
</dbReference>
<dbReference type="SMART" id="SM00421">
    <property type="entry name" value="HTH_LUXR"/>
    <property type="match status" value="1"/>
</dbReference>
<name>A0A640TJ87_STRNI</name>
<evidence type="ECO:0000256" key="1">
    <source>
        <dbReference type="ARBA" id="ARBA00022741"/>
    </source>
</evidence>
<dbReference type="Gene3D" id="1.10.10.10">
    <property type="entry name" value="Winged helix-like DNA-binding domain superfamily/Winged helix DNA-binding domain"/>
    <property type="match status" value="1"/>
</dbReference>
<dbReference type="InterPro" id="IPR016032">
    <property type="entry name" value="Sig_transdc_resp-reg_C-effctor"/>
</dbReference>
<dbReference type="EMBL" id="BLIP01000001">
    <property type="protein sequence ID" value="GFE21895.1"/>
    <property type="molecule type" value="Genomic_DNA"/>
</dbReference>
<accession>A0A640TJ87</accession>
<dbReference type="CDD" id="cd06170">
    <property type="entry name" value="LuxR_C_like"/>
    <property type="match status" value="1"/>
</dbReference>
<dbReference type="GO" id="GO:0003677">
    <property type="term" value="F:DNA binding"/>
    <property type="evidence" value="ECO:0007669"/>
    <property type="project" value="InterPro"/>
</dbReference>
<dbReference type="InterPro" id="IPR036388">
    <property type="entry name" value="WH-like_DNA-bd_sf"/>
</dbReference>